<dbReference type="InterPro" id="IPR005375">
    <property type="entry name" value="UFM1"/>
</dbReference>
<sequence length="136" mass="14815">MFVVEGELITCCTDLEDSKVFSAFRGRYGTATSERSPGALPPDAMLLFKVRVEETGAPKTKKAPVLFVGAAHSASFSLVLAFFNRQFSVSSDKSGAFLLEGGFGVNPNQSAGQVFMKYGHELTFHTKVELSRVAWR</sequence>
<dbReference type="Proteomes" id="UP001515480">
    <property type="component" value="Unassembled WGS sequence"/>
</dbReference>
<evidence type="ECO:0000256" key="4">
    <source>
        <dbReference type="ARBA" id="ARBA00022786"/>
    </source>
</evidence>
<dbReference type="InterPro" id="IPR029071">
    <property type="entry name" value="Ubiquitin-like_domsf"/>
</dbReference>
<keyword evidence="4" id="KW-0833">Ubl conjugation pathway</keyword>
<keyword evidence="6" id="KW-1185">Reference proteome</keyword>
<protein>
    <recommendedName>
        <fullName evidence="2">Ubiquitin-fold modifier 1</fullName>
    </recommendedName>
</protein>
<comment type="similarity">
    <text evidence="1">Belongs to the UFM1 family.</text>
</comment>
<dbReference type="SUPFAM" id="SSF54236">
    <property type="entry name" value="Ubiquitin-like"/>
    <property type="match status" value="1"/>
</dbReference>
<keyword evidence="3" id="KW-1017">Isopeptide bond</keyword>
<evidence type="ECO:0000256" key="3">
    <source>
        <dbReference type="ARBA" id="ARBA00022499"/>
    </source>
</evidence>
<dbReference type="Gene3D" id="3.10.20.90">
    <property type="entry name" value="Phosphatidylinositol 3-kinase Catalytic Subunit, Chain A, domain 1"/>
    <property type="match status" value="1"/>
</dbReference>
<dbReference type="GO" id="GO:0071569">
    <property type="term" value="P:protein ufmylation"/>
    <property type="evidence" value="ECO:0007669"/>
    <property type="project" value="InterPro"/>
</dbReference>
<evidence type="ECO:0000256" key="1">
    <source>
        <dbReference type="ARBA" id="ARBA00010230"/>
    </source>
</evidence>
<organism evidence="5 6">
    <name type="scientific">Prymnesium parvum</name>
    <name type="common">Toxic golden alga</name>
    <dbReference type="NCBI Taxonomy" id="97485"/>
    <lineage>
        <taxon>Eukaryota</taxon>
        <taxon>Haptista</taxon>
        <taxon>Haptophyta</taxon>
        <taxon>Prymnesiophyceae</taxon>
        <taxon>Prymnesiales</taxon>
        <taxon>Prymnesiaceae</taxon>
        <taxon>Prymnesium</taxon>
    </lineage>
</organism>
<proteinExistence type="inferred from homology"/>
<evidence type="ECO:0000256" key="2">
    <source>
        <dbReference type="ARBA" id="ARBA00015319"/>
    </source>
</evidence>
<name>A0AB34K9G3_PRYPA</name>
<dbReference type="Pfam" id="PF03671">
    <property type="entry name" value="Ufm1"/>
    <property type="match status" value="1"/>
</dbReference>
<gene>
    <name evidence="5" type="ORF">AB1Y20_000889</name>
</gene>
<evidence type="ECO:0000313" key="5">
    <source>
        <dbReference type="EMBL" id="KAL1529962.1"/>
    </source>
</evidence>
<dbReference type="AlphaFoldDB" id="A0AB34K9G3"/>
<evidence type="ECO:0000313" key="6">
    <source>
        <dbReference type="Proteomes" id="UP001515480"/>
    </source>
</evidence>
<accession>A0AB34K9G3</accession>
<dbReference type="EMBL" id="JBGBPQ010000001">
    <property type="protein sequence ID" value="KAL1529962.1"/>
    <property type="molecule type" value="Genomic_DNA"/>
</dbReference>
<comment type="caution">
    <text evidence="5">The sequence shown here is derived from an EMBL/GenBank/DDBJ whole genome shotgun (WGS) entry which is preliminary data.</text>
</comment>
<reference evidence="5 6" key="1">
    <citation type="journal article" date="2024" name="Science">
        <title>Giant polyketide synthase enzymes in the biosynthesis of giant marine polyether toxins.</title>
        <authorList>
            <person name="Fallon T.R."/>
            <person name="Shende V.V."/>
            <person name="Wierzbicki I.H."/>
            <person name="Pendleton A.L."/>
            <person name="Watervoot N.F."/>
            <person name="Auber R.P."/>
            <person name="Gonzalez D.J."/>
            <person name="Wisecaver J.H."/>
            <person name="Moore B.S."/>
        </authorList>
    </citation>
    <scope>NUCLEOTIDE SEQUENCE [LARGE SCALE GENOMIC DNA]</scope>
    <source>
        <strain evidence="5 6">12B1</strain>
    </source>
</reference>